<keyword evidence="19" id="KW-0325">Glycoprotein</keyword>
<dbReference type="PROSITE" id="PS50923">
    <property type="entry name" value="SUSHI"/>
    <property type="match status" value="2"/>
</dbReference>
<dbReference type="Pfam" id="PF21330">
    <property type="entry name" value="Kazal_C7"/>
    <property type="match status" value="1"/>
</dbReference>
<keyword evidence="15" id="KW-0180">Complement pathway</keyword>
<keyword evidence="14" id="KW-0391">Immunity</keyword>
<dbReference type="InterPro" id="IPR035976">
    <property type="entry name" value="Sushi/SCR/CCP_sf"/>
</dbReference>
<dbReference type="InterPro" id="IPR000884">
    <property type="entry name" value="TSP1_rpt"/>
</dbReference>
<feature type="signal peptide" evidence="26">
    <location>
        <begin position="1"/>
        <end position="19"/>
    </location>
</feature>
<protein>
    <recommendedName>
        <fullName evidence="21">Complement component C7</fullName>
    </recommendedName>
</protein>
<dbReference type="PANTHER" id="PTHR45742:SF2">
    <property type="entry name" value="COMPLEMENT COMPONENT C7"/>
    <property type="match status" value="1"/>
</dbReference>
<evidence type="ECO:0000256" key="12">
    <source>
        <dbReference type="ARBA" id="ARBA00022737"/>
    </source>
</evidence>
<dbReference type="SMART" id="SM00032">
    <property type="entry name" value="CCP"/>
    <property type="match status" value="2"/>
</dbReference>
<dbReference type="PANTHER" id="PTHR45742">
    <property type="entry name" value="COMPLEMENT COMPONENT C6"/>
    <property type="match status" value="1"/>
</dbReference>
<accession>A0AAD7T3Z6</accession>
<evidence type="ECO:0000256" key="8">
    <source>
        <dbReference type="ARBA" id="ARBA00022588"/>
    </source>
</evidence>
<dbReference type="InterPro" id="IPR020863">
    <property type="entry name" value="MACPF_CS"/>
</dbReference>
<dbReference type="SUPFAM" id="SSF82895">
    <property type="entry name" value="TSP-1 type 1 repeat"/>
    <property type="match status" value="2"/>
</dbReference>
<evidence type="ECO:0000256" key="26">
    <source>
        <dbReference type="SAM" id="SignalP"/>
    </source>
</evidence>
<dbReference type="InterPro" id="IPR048825">
    <property type="entry name" value="C7_KAZAL"/>
</dbReference>
<dbReference type="Gene3D" id="2.10.70.10">
    <property type="entry name" value="Complement Module, domain 1"/>
    <property type="match status" value="2"/>
</dbReference>
<evidence type="ECO:0000256" key="15">
    <source>
        <dbReference type="ARBA" id="ARBA00022875"/>
    </source>
</evidence>
<evidence type="ECO:0000256" key="21">
    <source>
        <dbReference type="ARBA" id="ARBA00073222"/>
    </source>
</evidence>
<evidence type="ECO:0000256" key="9">
    <source>
        <dbReference type="ARBA" id="ARBA00022659"/>
    </source>
</evidence>
<keyword evidence="5" id="KW-0964">Secreted</keyword>
<keyword evidence="17" id="KW-0472">Membrane</keyword>
<dbReference type="GO" id="GO:0006958">
    <property type="term" value="P:complement activation, classical pathway"/>
    <property type="evidence" value="ECO:0007669"/>
    <property type="project" value="UniProtKB-KW"/>
</dbReference>
<comment type="function">
    <text evidence="22">Component of the membrane attack complex (MAC), a multiprotein complex activated by the complement cascade, which inserts into a target cell membrane and forms a pore, leading to target cell membrane rupture and cell lysis. The MAC is initiated by proteolytic cleavage of C5 into complement C5b in response to the classical, alternative, lectin and GZMK complement pathways. The complement pathways consist in a cascade of proteins that leads to phagocytosis and breakdown of pathogens and signaling that strengthens the adaptive immune system. C7 serves as a membrane anchor. During MAC assembly, associates with C5b and C6 to form the C5b-7 complex, a key lipophilic precursor of the MAC complex, which associates with the outer leaflet and reduces the energy for membrane bending.</text>
</comment>
<dbReference type="Pfam" id="PF18434">
    <property type="entry name" value="Kazal_3"/>
    <property type="match status" value="1"/>
</dbReference>
<dbReference type="FunFam" id="2.20.100.10:FF:000001">
    <property type="entry name" value="semaphorin-5A isoform X1"/>
    <property type="match status" value="1"/>
</dbReference>
<dbReference type="InterPro" id="IPR020864">
    <property type="entry name" value="MACPF"/>
</dbReference>
<dbReference type="SMART" id="SM00192">
    <property type="entry name" value="LDLa"/>
    <property type="match status" value="1"/>
</dbReference>
<dbReference type="GO" id="GO:0031640">
    <property type="term" value="P:killing of cells of another organism"/>
    <property type="evidence" value="ECO:0007669"/>
    <property type="project" value="UniProtKB-KW"/>
</dbReference>
<evidence type="ECO:0000256" key="23">
    <source>
        <dbReference type="ARBA" id="ARBA00093478"/>
    </source>
</evidence>
<dbReference type="InterPro" id="IPR002172">
    <property type="entry name" value="LDrepeatLR_classA_rpt"/>
</dbReference>
<evidence type="ECO:0000259" key="27">
    <source>
        <dbReference type="PROSITE" id="PS50923"/>
    </source>
</evidence>
<evidence type="ECO:0000256" key="3">
    <source>
        <dbReference type="ARBA" id="ARBA00009214"/>
    </source>
</evidence>
<dbReference type="AlphaFoldDB" id="A0AAD7T3Z6"/>
<reference evidence="29" key="1">
    <citation type="journal article" date="2023" name="Science">
        <title>Genome structures resolve the early diversification of teleost fishes.</title>
        <authorList>
            <person name="Parey E."/>
            <person name="Louis A."/>
            <person name="Montfort J."/>
            <person name="Bouchez O."/>
            <person name="Roques C."/>
            <person name="Iampietro C."/>
            <person name="Lluch J."/>
            <person name="Castinel A."/>
            <person name="Donnadieu C."/>
            <person name="Desvignes T."/>
            <person name="Floi Bucao C."/>
            <person name="Jouanno E."/>
            <person name="Wen M."/>
            <person name="Mejri S."/>
            <person name="Dirks R."/>
            <person name="Jansen H."/>
            <person name="Henkel C."/>
            <person name="Chen W.J."/>
            <person name="Zahm M."/>
            <person name="Cabau C."/>
            <person name="Klopp C."/>
            <person name="Thompson A.W."/>
            <person name="Robinson-Rechavi M."/>
            <person name="Braasch I."/>
            <person name="Lecointre G."/>
            <person name="Bobe J."/>
            <person name="Postlethwait J.H."/>
            <person name="Berthelot C."/>
            <person name="Roest Crollius H."/>
            <person name="Guiguen Y."/>
        </authorList>
    </citation>
    <scope>NUCLEOTIDE SEQUENCE</scope>
    <source>
        <strain evidence="29">NC1722</strain>
    </source>
</reference>
<gene>
    <name evidence="29" type="ORF">AAFF_G00066220</name>
</gene>
<keyword evidence="11 26" id="KW-0732">Signal</keyword>
<keyword evidence="18 25" id="KW-1015">Disulfide bond</keyword>
<dbReference type="InterPro" id="IPR001862">
    <property type="entry name" value="MAC_perforin"/>
</dbReference>
<dbReference type="InterPro" id="IPR040729">
    <property type="entry name" value="Kazal_3"/>
</dbReference>
<dbReference type="Gene3D" id="4.10.400.10">
    <property type="entry name" value="Low-density Lipoprotein Receptor"/>
    <property type="match status" value="1"/>
</dbReference>
<dbReference type="PROSITE" id="PS50068">
    <property type="entry name" value="LDLRA_2"/>
    <property type="match status" value="1"/>
</dbReference>
<dbReference type="Pfam" id="PF21195">
    <property type="entry name" value="EGF_C8A_B_C6"/>
    <property type="match status" value="1"/>
</dbReference>
<evidence type="ECO:0000256" key="10">
    <source>
        <dbReference type="ARBA" id="ARBA00022692"/>
    </source>
</evidence>
<comment type="subcellular location">
    <subcellularLocation>
        <location evidence="2">Secreted</location>
    </subcellularLocation>
    <subcellularLocation>
        <location evidence="1">Target cell membrane</location>
        <topology evidence="1">Multi-pass membrane protein</topology>
    </subcellularLocation>
</comment>
<dbReference type="InterPro" id="IPR000436">
    <property type="entry name" value="Sushi_SCR_CCP_dom"/>
</dbReference>
<comment type="subunit">
    <text evidence="23">Monomer or dimer; as a C5b-7 complex it can also form multimeric rosettes. Component of the membrane attack complex (MAC), composed of complement C5b, C6, C7, C8A, C8B, C8G and multiple copies of the pore-forming subunit C9.</text>
</comment>
<evidence type="ECO:0000313" key="30">
    <source>
        <dbReference type="Proteomes" id="UP001221898"/>
    </source>
</evidence>
<keyword evidence="16" id="KW-0473">Membrane attack complex</keyword>
<evidence type="ECO:0000256" key="14">
    <source>
        <dbReference type="ARBA" id="ARBA00022859"/>
    </source>
</evidence>
<keyword evidence="12" id="KW-0677">Repeat</keyword>
<dbReference type="InterPro" id="IPR036055">
    <property type="entry name" value="LDL_receptor-like_sf"/>
</dbReference>
<dbReference type="PROSITE" id="PS50092">
    <property type="entry name" value="TSP1"/>
    <property type="match status" value="2"/>
</dbReference>
<keyword evidence="7" id="KW-1052">Target cell membrane</keyword>
<evidence type="ECO:0000256" key="17">
    <source>
        <dbReference type="ARBA" id="ARBA00023136"/>
    </source>
</evidence>
<feature type="disulfide bond" evidence="24">
    <location>
        <begin position="93"/>
        <end position="111"/>
    </location>
</feature>
<feature type="domain" description="MACPF" evidence="28">
    <location>
        <begin position="126"/>
        <end position="447"/>
    </location>
</feature>
<evidence type="ECO:0000256" key="25">
    <source>
        <dbReference type="PROSITE-ProRule" id="PRU00302"/>
    </source>
</evidence>
<comment type="caution">
    <text evidence="29">The sequence shown here is derived from an EMBL/GenBank/DDBJ whole genome shotgun (WGS) entry which is preliminary data.</text>
</comment>
<dbReference type="PRINTS" id="PR00764">
    <property type="entry name" value="COMPLEMENTC9"/>
</dbReference>
<keyword evidence="4" id="KW-1134">Transmembrane beta strand</keyword>
<evidence type="ECO:0000256" key="22">
    <source>
        <dbReference type="ARBA" id="ARBA00093281"/>
    </source>
</evidence>
<dbReference type="EMBL" id="JAINUG010000014">
    <property type="protein sequence ID" value="KAJ8414024.1"/>
    <property type="molecule type" value="Genomic_DNA"/>
</dbReference>
<evidence type="ECO:0000256" key="6">
    <source>
        <dbReference type="ARBA" id="ARBA00022536"/>
    </source>
</evidence>
<dbReference type="SMART" id="SM00457">
    <property type="entry name" value="MACPF"/>
    <property type="match status" value="1"/>
</dbReference>
<evidence type="ECO:0000256" key="11">
    <source>
        <dbReference type="ARBA" id="ARBA00022729"/>
    </source>
</evidence>
<evidence type="ECO:0000256" key="19">
    <source>
        <dbReference type="ARBA" id="ARBA00023180"/>
    </source>
</evidence>
<dbReference type="SMART" id="SM00209">
    <property type="entry name" value="TSP1"/>
    <property type="match status" value="2"/>
</dbReference>
<keyword evidence="30" id="KW-1185">Reference proteome</keyword>
<evidence type="ECO:0000256" key="24">
    <source>
        <dbReference type="PROSITE-ProRule" id="PRU00124"/>
    </source>
</evidence>
<keyword evidence="20" id="KW-1053">Target membrane</keyword>
<evidence type="ECO:0000256" key="18">
    <source>
        <dbReference type="ARBA" id="ARBA00023157"/>
    </source>
</evidence>
<sequence>MKAWVRLILACLTVLPPLALKVGCEQPVHCQWGPYGDWSECDGCTKTQRRTRAILVYAQFGGTPCSGEHMMTQGCSPKRGCPLEQGCGERFRCFSGQCISMALVCNGDQDCEEDRLDEQDCEESSSSNVCDDERVPPNVELTGKGFNVLTGKLRGSVINTKSFGGQCRKVFSGDSRYFYRLPQSLIGYTFQVKIENDFNDEFYDSSWSYVKHTEKIQTSNEGHHYQTFHEELSNKKTHRLMIVKNEVEVAQFQNNAPQYLPLSEEFWKALLALPTVYDYATYRGLIERYGTHYLSEGTLGGQYSAMLGIDSASESQMSSSSVDFHECVTSKHNFLFFSWSTTSCNSFVNSARTASGSATSRIPVHSDIIGGDPSYINGLKILDLQNPAGNRNMYMKWAGSVKNFPTAIKPKLRPLYELVKEVPCVAVKRLHLKRAIEAYRTEEHPCHCRPCQNNGLPVLSGTTCTCICKSDTSGPACEHGTVLGEQPGLIHGGWTCWSTWSNCYQGQRSRTRTCSNPYPRGGGAHCVGEPAEHKLCEDEDLEHLRSMEPHCFDPSLSPAKSCKTPPPLVNGIVLDPKDTYLVGSKVVYSCVEGYHVVGDTTAECAEDLRWKRNKMECRSTVCVTPPLSRDVMGSPWKLTYEIGETITLSCPSEKVRMGAPEIQCDSSLNWYPQPEGINCTIVPPEPPVQTDAGCKPWEKSEKGSCVCKMPYECRSSLEVCATVRRNVKHRLSVCKMKALICLGQGYVLAEDSACQWPSHESAPCNSCQLWEMCDEQTGTCRCKEPAECSEPGALVCVKLGDDAVAKTMSECEAGLRRCRGERVSVVSVEPC</sequence>
<keyword evidence="13" id="KW-0204">Cytolysis</keyword>
<dbReference type="CDD" id="cd00112">
    <property type="entry name" value="LDLa"/>
    <property type="match status" value="1"/>
</dbReference>
<evidence type="ECO:0000259" key="28">
    <source>
        <dbReference type="PROSITE" id="PS51412"/>
    </source>
</evidence>
<feature type="domain" description="Sushi" evidence="27">
    <location>
        <begin position="620"/>
        <end position="681"/>
    </location>
</feature>
<dbReference type="SUPFAM" id="SSF57424">
    <property type="entry name" value="LDL receptor-like module"/>
    <property type="match status" value="1"/>
</dbReference>
<evidence type="ECO:0000256" key="5">
    <source>
        <dbReference type="ARBA" id="ARBA00022525"/>
    </source>
</evidence>
<evidence type="ECO:0000313" key="29">
    <source>
        <dbReference type="EMBL" id="KAJ8414024.1"/>
    </source>
</evidence>
<evidence type="ECO:0000256" key="7">
    <source>
        <dbReference type="ARBA" id="ARBA00022537"/>
    </source>
</evidence>
<dbReference type="InterPro" id="IPR048831">
    <property type="entry name" value="C8A_B_C6_EGF-like"/>
</dbReference>
<dbReference type="SMART" id="SM00057">
    <property type="entry name" value="FIMAC"/>
    <property type="match status" value="2"/>
</dbReference>
<dbReference type="SUPFAM" id="SSF57535">
    <property type="entry name" value="Complement control module/SCR domain"/>
    <property type="match status" value="2"/>
</dbReference>
<dbReference type="Pfam" id="PF01823">
    <property type="entry name" value="MACPF"/>
    <property type="match status" value="1"/>
</dbReference>
<dbReference type="GO" id="GO:0005576">
    <property type="term" value="C:extracellular region"/>
    <property type="evidence" value="ECO:0007669"/>
    <property type="project" value="UniProtKB-SubCell"/>
</dbReference>
<evidence type="ECO:0000256" key="4">
    <source>
        <dbReference type="ARBA" id="ARBA00022452"/>
    </source>
</evidence>
<keyword evidence="10" id="KW-0812">Transmembrane</keyword>
<organism evidence="29 30">
    <name type="scientific">Aldrovandia affinis</name>
    <dbReference type="NCBI Taxonomy" id="143900"/>
    <lineage>
        <taxon>Eukaryota</taxon>
        <taxon>Metazoa</taxon>
        <taxon>Chordata</taxon>
        <taxon>Craniata</taxon>
        <taxon>Vertebrata</taxon>
        <taxon>Euteleostomi</taxon>
        <taxon>Actinopterygii</taxon>
        <taxon>Neopterygii</taxon>
        <taxon>Teleostei</taxon>
        <taxon>Notacanthiformes</taxon>
        <taxon>Halosauridae</taxon>
        <taxon>Aldrovandia</taxon>
    </lineage>
</organism>
<dbReference type="Gene3D" id="3.30.60.30">
    <property type="match status" value="2"/>
</dbReference>
<dbReference type="GO" id="GO:0045087">
    <property type="term" value="P:innate immune response"/>
    <property type="evidence" value="ECO:0007669"/>
    <property type="project" value="UniProtKB-KW"/>
</dbReference>
<dbReference type="InterPro" id="IPR003884">
    <property type="entry name" value="FacI_MAC"/>
</dbReference>
<dbReference type="Pfam" id="PF00084">
    <property type="entry name" value="Sushi"/>
    <property type="match status" value="1"/>
</dbReference>
<proteinExistence type="inferred from homology"/>
<dbReference type="PROSITE" id="PS51412">
    <property type="entry name" value="MACPF_2"/>
    <property type="match status" value="1"/>
</dbReference>
<keyword evidence="9 25" id="KW-0768">Sushi</keyword>
<evidence type="ECO:0000256" key="13">
    <source>
        <dbReference type="ARBA" id="ARBA00022852"/>
    </source>
</evidence>
<evidence type="ECO:0000256" key="16">
    <source>
        <dbReference type="ARBA" id="ARBA00023058"/>
    </source>
</evidence>
<evidence type="ECO:0000256" key="20">
    <source>
        <dbReference type="ARBA" id="ARBA00023298"/>
    </source>
</evidence>
<dbReference type="Proteomes" id="UP001221898">
    <property type="component" value="Unassembled WGS sequence"/>
</dbReference>
<feature type="domain" description="Sushi" evidence="27">
    <location>
        <begin position="560"/>
        <end position="619"/>
    </location>
</feature>
<keyword evidence="8" id="KW-0399">Innate immunity</keyword>
<evidence type="ECO:0000256" key="1">
    <source>
        <dbReference type="ARBA" id="ARBA00004276"/>
    </source>
</evidence>
<dbReference type="Gene3D" id="2.20.100.10">
    <property type="entry name" value="Thrombospondin type-1 (TSP1) repeat"/>
    <property type="match status" value="2"/>
</dbReference>
<feature type="disulfide bond" evidence="25">
    <location>
        <begin position="590"/>
        <end position="617"/>
    </location>
</feature>
<evidence type="ECO:0000256" key="2">
    <source>
        <dbReference type="ARBA" id="ARBA00004613"/>
    </source>
</evidence>
<dbReference type="CDD" id="cd00033">
    <property type="entry name" value="CCP"/>
    <property type="match status" value="1"/>
</dbReference>
<comment type="similarity">
    <text evidence="3">Belongs to the complement C6/C7/C8/C9 family.</text>
</comment>
<name>A0AAD7T3Z6_9TELE</name>
<feature type="chain" id="PRO_5042019455" description="Complement component C7" evidence="26">
    <location>
        <begin position="20"/>
        <end position="831"/>
    </location>
</feature>
<dbReference type="InterPro" id="IPR036383">
    <property type="entry name" value="TSP1_rpt_sf"/>
</dbReference>
<dbReference type="GO" id="GO:0044218">
    <property type="term" value="C:other organism cell membrane"/>
    <property type="evidence" value="ECO:0007669"/>
    <property type="project" value="UniProtKB-KW"/>
</dbReference>
<dbReference type="Pfam" id="PF00057">
    <property type="entry name" value="Ldl_recept_a"/>
    <property type="match status" value="1"/>
</dbReference>
<dbReference type="GO" id="GO:0005579">
    <property type="term" value="C:membrane attack complex"/>
    <property type="evidence" value="ECO:0007669"/>
    <property type="project" value="UniProtKB-KW"/>
</dbReference>
<comment type="caution">
    <text evidence="25">Lacks conserved residue(s) required for the propagation of feature annotation.</text>
</comment>
<keyword evidence="6" id="KW-0245">EGF-like domain</keyword>
<dbReference type="PROSITE" id="PS00279">
    <property type="entry name" value="MACPF_1"/>
    <property type="match status" value="1"/>
</dbReference>
<dbReference type="PRINTS" id="PR01705">
    <property type="entry name" value="TSP1REPEAT"/>
</dbReference>